<feature type="transmembrane region" description="Helical" evidence="1">
    <location>
        <begin position="78"/>
        <end position="100"/>
    </location>
</feature>
<name>A0AA96WW26_LEPBY</name>
<gene>
    <name evidence="2" type="ORF">Q2T42_01705</name>
</gene>
<dbReference type="RefSeq" id="WP_316427655.1">
    <property type="nucleotide sequence ID" value="NZ_CP130144.1"/>
</dbReference>
<keyword evidence="1" id="KW-1133">Transmembrane helix</keyword>
<reference evidence="2" key="1">
    <citation type="journal article" date="2023" name="Plants (Basel)">
        <title>Genomic Analysis of Leptolyngbya boryana CZ1 Reveals Efficient Carbon Fixation Modules.</title>
        <authorList>
            <person name="Bai X."/>
            <person name="Wang H."/>
            <person name="Cheng W."/>
            <person name="Wang J."/>
            <person name="Ma M."/>
            <person name="Hu H."/>
            <person name="Song Z."/>
            <person name="Ma H."/>
            <person name="Fan Y."/>
            <person name="Du C."/>
            <person name="Xu J."/>
        </authorList>
    </citation>
    <scope>NUCLEOTIDE SEQUENCE</scope>
    <source>
        <strain evidence="2">CZ1</strain>
    </source>
</reference>
<organism evidence="2">
    <name type="scientific">Leptolyngbya boryana CZ1</name>
    <dbReference type="NCBI Taxonomy" id="3060204"/>
    <lineage>
        <taxon>Bacteria</taxon>
        <taxon>Bacillati</taxon>
        <taxon>Cyanobacteriota</taxon>
        <taxon>Cyanophyceae</taxon>
        <taxon>Leptolyngbyales</taxon>
        <taxon>Leptolyngbyaceae</taxon>
        <taxon>Leptolyngbya group</taxon>
        <taxon>Leptolyngbya</taxon>
    </lineage>
</organism>
<reference evidence="2" key="2">
    <citation type="submission" date="2023-07" db="EMBL/GenBank/DDBJ databases">
        <authorList>
            <person name="Bai X.-H."/>
            <person name="Wang H.-H."/>
            <person name="Wang J."/>
            <person name="Ma M.-Y."/>
            <person name="Hu H.-H."/>
            <person name="Song Z.-L."/>
            <person name="Ma H.-G."/>
            <person name="Fan Y."/>
            <person name="Du C.-Y."/>
            <person name="Xu J.-C."/>
        </authorList>
    </citation>
    <scope>NUCLEOTIDE SEQUENCE</scope>
    <source>
        <strain evidence="2">CZ1</strain>
    </source>
</reference>
<evidence type="ECO:0000256" key="1">
    <source>
        <dbReference type="SAM" id="Phobius"/>
    </source>
</evidence>
<protein>
    <submittedName>
        <fullName evidence="2">Uncharacterized protein</fullName>
    </submittedName>
</protein>
<evidence type="ECO:0000313" key="2">
    <source>
        <dbReference type="EMBL" id="WNZ46551.1"/>
    </source>
</evidence>
<keyword evidence="1" id="KW-0812">Transmembrane</keyword>
<dbReference type="EMBL" id="CP130144">
    <property type="protein sequence ID" value="WNZ46551.1"/>
    <property type="molecule type" value="Genomic_DNA"/>
</dbReference>
<sequence>MVAFVAPLLAAVFVSPVTQPKFFVALNNNREIKVVSSVNQLSTTQVLSSPLEAPLISDTSFTEQNGNSIVLNFLRDSIWQFVGALLAIVAIVISVIIFFLQKSNKLLTYEILSETALLSVAKEVEDKVQILFEGNVVQGVHLILLQISNTGNVPILPSDFLKDLTISFDGSAEILSAEITEKKPHSIDTNITINGTQLIISPSLWNSGDTITVKSLVSEFKEDVQVSGRIVGI</sequence>
<keyword evidence="1" id="KW-0472">Membrane</keyword>
<accession>A0AA96WW26</accession>
<proteinExistence type="predicted"/>
<dbReference type="AlphaFoldDB" id="A0AA96WW26"/>